<evidence type="ECO:0008006" key="5">
    <source>
        <dbReference type="Google" id="ProtNLM"/>
    </source>
</evidence>
<name>A0ABW2QCG0_9MICO</name>
<evidence type="ECO:0000256" key="2">
    <source>
        <dbReference type="SAM" id="Phobius"/>
    </source>
</evidence>
<sequence>MNEPEPDADGEGRRPEEGDEVRVAGAVDRRTVRRAPRYGRFVVAGIILGGVLAYLLSGVPPSPEAVRTGQVVGRSDLFWLLFLTCGFFGGIGGAVLALVVDRVSLRSRARRMRRLEAERDGGTPREEES</sequence>
<proteinExistence type="predicted"/>
<feature type="transmembrane region" description="Helical" evidence="2">
    <location>
        <begin position="38"/>
        <end position="57"/>
    </location>
</feature>
<evidence type="ECO:0000313" key="3">
    <source>
        <dbReference type="EMBL" id="MFC7407171.1"/>
    </source>
</evidence>
<keyword evidence="2" id="KW-0812">Transmembrane</keyword>
<feature type="transmembrane region" description="Helical" evidence="2">
    <location>
        <begin position="77"/>
        <end position="100"/>
    </location>
</feature>
<reference evidence="4" key="1">
    <citation type="journal article" date="2019" name="Int. J. Syst. Evol. Microbiol.">
        <title>The Global Catalogue of Microorganisms (GCM) 10K type strain sequencing project: providing services to taxonomists for standard genome sequencing and annotation.</title>
        <authorList>
            <consortium name="The Broad Institute Genomics Platform"/>
            <consortium name="The Broad Institute Genome Sequencing Center for Infectious Disease"/>
            <person name="Wu L."/>
            <person name="Ma J."/>
        </authorList>
    </citation>
    <scope>NUCLEOTIDE SEQUENCE [LARGE SCALE GENOMIC DNA]</scope>
    <source>
        <strain evidence="4">JCM 1490</strain>
    </source>
</reference>
<feature type="region of interest" description="Disordered" evidence="1">
    <location>
        <begin position="1"/>
        <end position="22"/>
    </location>
</feature>
<keyword evidence="4" id="KW-1185">Reference proteome</keyword>
<dbReference type="RefSeq" id="WP_382396698.1">
    <property type="nucleotide sequence ID" value="NZ_JBHTCQ010000005.1"/>
</dbReference>
<keyword evidence="2" id="KW-1133">Transmembrane helix</keyword>
<feature type="compositionally biased region" description="Basic and acidic residues" evidence="1">
    <location>
        <begin position="10"/>
        <end position="22"/>
    </location>
</feature>
<keyword evidence="2" id="KW-0472">Membrane</keyword>
<evidence type="ECO:0000256" key="1">
    <source>
        <dbReference type="SAM" id="MobiDB-lite"/>
    </source>
</evidence>
<dbReference type="EMBL" id="JBHTCQ010000005">
    <property type="protein sequence ID" value="MFC7407171.1"/>
    <property type="molecule type" value="Genomic_DNA"/>
</dbReference>
<accession>A0ABW2QCG0</accession>
<comment type="caution">
    <text evidence="3">The sequence shown here is derived from an EMBL/GenBank/DDBJ whole genome shotgun (WGS) entry which is preliminary data.</text>
</comment>
<dbReference type="Proteomes" id="UP001596455">
    <property type="component" value="Unassembled WGS sequence"/>
</dbReference>
<organism evidence="3 4">
    <name type="scientific">Georgenia alba</name>
    <dbReference type="NCBI Taxonomy" id="2233858"/>
    <lineage>
        <taxon>Bacteria</taxon>
        <taxon>Bacillati</taxon>
        <taxon>Actinomycetota</taxon>
        <taxon>Actinomycetes</taxon>
        <taxon>Micrococcales</taxon>
        <taxon>Bogoriellaceae</taxon>
        <taxon>Georgenia</taxon>
    </lineage>
</organism>
<gene>
    <name evidence="3" type="ORF">ACFQQL_18805</name>
</gene>
<evidence type="ECO:0000313" key="4">
    <source>
        <dbReference type="Proteomes" id="UP001596455"/>
    </source>
</evidence>
<protein>
    <recommendedName>
        <fullName evidence="5">DUF1049 domain-containing protein</fullName>
    </recommendedName>
</protein>